<proteinExistence type="predicted"/>
<evidence type="ECO:0000313" key="2">
    <source>
        <dbReference type="EMBL" id="KZX14949.1"/>
    </source>
</evidence>
<dbReference type="SUPFAM" id="SSF49265">
    <property type="entry name" value="Fibronectin type III"/>
    <property type="match status" value="1"/>
</dbReference>
<dbReference type="EMBL" id="LWMT01000117">
    <property type="protein sequence ID" value="KZX14949.1"/>
    <property type="molecule type" value="Genomic_DNA"/>
</dbReference>
<dbReference type="PATRIC" id="fig|55758.3.peg.861"/>
<organism evidence="2 3">
    <name type="scientific">Methanobrevibacter filiformis</name>
    <dbReference type="NCBI Taxonomy" id="55758"/>
    <lineage>
        <taxon>Archaea</taxon>
        <taxon>Methanobacteriati</taxon>
        <taxon>Methanobacteriota</taxon>
        <taxon>Methanomada group</taxon>
        <taxon>Methanobacteria</taxon>
        <taxon>Methanobacteriales</taxon>
        <taxon>Methanobacteriaceae</taxon>
        <taxon>Methanobrevibacter</taxon>
    </lineage>
</organism>
<evidence type="ECO:0000313" key="3">
    <source>
        <dbReference type="Proteomes" id="UP000077066"/>
    </source>
</evidence>
<dbReference type="STRING" id="55758.MBFIL_07720"/>
<dbReference type="Proteomes" id="UP000077066">
    <property type="component" value="Unassembled WGS sequence"/>
</dbReference>
<keyword evidence="3" id="KW-1185">Reference proteome</keyword>
<accession>A0A166CWU9</accession>
<comment type="caution">
    <text evidence="2">The sequence shown here is derived from an EMBL/GenBank/DDBJ whole genome shotgun (WGS) entry which is preliminary data.</text>
</comment>
<dbReference type="PANTHER" id="PTHR31157">
    <property type="entry name" value="SCP DOMAIN-CONTAINING PROTEIN"/>
    <property type="match status" value="1"/>
</dbReference>
<evidence type="ECO:0000259" key="1">
    <source>
        <dbReference type="Pfam" id="PF00188"/>
    </source>
</evidence>
<dbReference type="RefSeq" id="WP_084266291.1">
    <property type="nucleotide sequence ID" value="NZ_LWMT01000117.1"/>
</dbReference>
<protein>
    <submittedName>
        <fullName evidence="2">Cysteine-rich secretory protein family protein</fullName>
    </submittedName>
</protein>
<gene>
    <name evidence="2" type="ORF">MBFIL_07720</name>
</gene>
<dbReference type="SUPFAM" id="SSF55797">
    <property type="entry name" value="PR-1-like"/>
    <property type="match status" value="1"/>
</dbReference>
<reference evidence="2 3" key="1">
    <citation type="submission" date="2016-04" db="EMBL/GenBank/DDBJ databases">
        <title>Genome sequence of Methanobrevibacter filiformis DSM 11501.</title>
        <authorList>
            <person name="Poehlein A."/>
            <person name="Seedorf H."/>
            <person name="Daniel R."/>
        </authorList>
    </citation>
    <scope>NUCLEOTIDE SEQUENCE [LARGE SCALE GENOMIC DNA]</scope>
    <source>
        <strain evidence="2 3">DSM 11501</strain>
    </source>
</reference>
<dbReference type="InterPro" id="IPR013783">
    <property type="entry name" value="Ig-like_fold"/>
</dbReference>
<dbReference type="Pfam" id="PF00188">
    <property type="entry name" value="CAP"/>
    <property type="match status" value="1"/>
</dbReference>
<dbReference type="InterPro" id="IPR035940">
    <property type="entry name" value="CAP_sf"/>
</dbReference>
<dbReference type="InterPro" id="IPR014044">
    <property type="entry name" value="CAP_dom"/>
</dbReference>
<dbReference type="OrthoDB" id="60683at2157"/>
<dbReference type="Gene3D" id="2.60.40.10">
    <property type="entry name" value="Immunoglobulins"/>
    <property type="match status" value="2"/>
</dbReference>
<feature type="domain" description="SCP" evidence="1">
    <location>
        <begin position="42"/>
        <end position="148"/>
    </location>
</feature>
<dbReference type="InterPro" id="IPR036116">
    <property type="entry name" value="FN3_sf"/>
</dbReference>
<name>A0A166CWU9_9EURY</name>
<dbReference type="CDD" id="cd05379">
    <property type="entry name" value="CAP_bacterial"/>
    <property type="match status" value="1"/>
</dbReference>
<dbReference type="PANTHER" id="PTHR31157:SF1">
    <property type="entry name" value="SCP DOMAIN-CONTAINING PROTEIN"/>
    <property type="match status" value="1"/>
</dbReference>
<dbReference type="Gene3D" id="3.40.33.10">
    <property type="entry name" value="CAP"/>
    <property type="match status" value="1"/>
</dbReference>
<dbReference type="AlphaFoldDB" id="A0A166CWU9"/>
<sequence>MNFKYFKLFIILFVVVGSTLTLSNHINYSTSAEKMAEGVLFYMNEERAKLDLNPVTMDPILHNVSFIRANEIMIDFSHTRPNGLPWFTVSPYTYGENLAIGQSSPAQVVKEWMDSPTHRANILEYRFKSVGIAFIKRDNGSYYWVQEFGVDNTTIKLKNLKTSSSSKNLSFKWGDDLPFFVSGYEIYKYDSKTKKYNYLKKLIGSINNKFTDYNVSSGTTYKYYVRLYKTVNGSNTYGSFNKVNVTTKPNKTSISLKQSRKKIVVKWNKVPRASGYELYRSVGSSKNFKLKKSFSSKVYSFTDKKLSYKYKYYYKIKSYVKVNGKKVYSTFSSVKYKKPIM</sequence>